<evidence type="ECO:0000256" key="1">
    <source>
        <dbReference type="SAM" id="MobiDB-lite"/>
    </source>
</evidence>
<dbReference type="GO" id="GO:0003713">
    <property type="term" value="F:transcription coactivator activity"/>
    <property type="evidence" value="ECO:0007669"/>
    <property type="project" value="TreeGrafter"/>
</dbReference>
<keyword evidence="4" id="KW-1185">Reference proteome</keyword>
<comment type="caution">
    <text evidence="3">The sequence shown here is derived from an EMBL/GenBank/DDBJ whole genome shotgun (WGS) entry which is preliminary data.</text>
</comment>
<evidence type="ECO:0000259" key="2">
    <source>
        <dbReference type="Pfam" id="PF04571"/>
    </source>
</evidence>
<dbReference type="EMBL" id="JANEYF010003618">
    <property type="protein sequence ID" value="KAJ8935153.1"/>
    <property type="molecule type" value="Genomic_DNA"/>
</dbReference>
<dbReference type="GO" id="GO:0032869">
    <property type="term" value="P:cellular response to insulin stimulus"/>
    <property type="evidence" value="ECO:0007669"/>
    <property type="project" value="TreeGrafter"/>
</dbReference>
<proteinExistence type="predicted"/>
<organism evidence="3 4">
    <name type="scientific">Rhamnusium bicolor</name>
    <dbReference type="NCBI Taxonomy" id="1586634"/>
    <lineage>
        <taxon>Eukaryota</taxon>
        <taxon>Metazoa</taxon>
        <taxon>Ecdysozoa</taxon>
        <taxon>Arthropoda</taxon>
        <taxon>Hexapoda</taxon>
        <taxon>Insecta</taxon>
        <taxon>Pterygota</taxon>
        <taxon>Neoptera</taxon>
        <taxon>Endopterygota</taxon>
        <taxon>Coleoptera</taxon>
        <taxon>Polyphaga</taxon>
        <taxon>Cucujiformia</taxon>
        <taxon>Chrysomeloidea</taxon>
        <taxon>Cerambycidae</taxon>
        <taxon>Lepturinae</taxon>
        <taxon>Rhagiini</taxon>
        <taxon>Rhamnusium</taxon>
    </lineage>
</organism>
<accession>A0AAV8X8L1</accession>
<dbReference type="GO" id="GO:0005634">
    <property type="term" value="C:nucleus"/>
    <property type="evidence" value="ECO:0007669"/>
    <property type="project" value="TreeGrafter"/>
</dbReference>
<dbReference type="InterPro" id="IPR026058">
    <property type="entry name" value="LIPIN"/>
</dbReference>
<feature type="compositionally biased region" description="Basic residues" evidence="1">
    <location>
        <begin position="201"/>
        <end position="212"/>
    </location>
</feature>
<name>A0AAV8X8L1_9CUCU</name>
<reference evidence="3" key="1">
    <citation type="journal article" date="2023" name="Insect Mol. Biol.">
        <title>Genome sequencing provides insights into the evolution of gene families encoding plant cell wall-degrading enzymes in longhorned beetles.</title>
        <authorList>
            <person name="Shin N.R."/>
            <person name="Okamura Y."/>
            <person name="Kirsch R."/>
            <person name="Pauchet Y."/>
        </authorList>
    </citation>
    <scope>NUCLEOTIDE SEQUENCE</scope>
    <source>
        <strain evidence="3">RBIC_L_NR</strain>
    </source>
</reference>
<evidence type="ECO:0000313" key="4">
    <source>
        <dbReference type="Proteomes" id="UP001162156"/>
    </source>
</evidence>
<gene>
    <name evidence="3" type="ORF">NQ314_012971</name>
</gene>
<dbReference type="Pfam" id="PF04571">
    <property type="entry name" value="Lipin_N"/>
    <property type="match status" value="1"/>
</dbReference>
<feature type="region of interest" description="Disordered" evidence="1">
    <location>
        <begin position="172"/>
        <end position="218"/>
    </location>
</feature>
<dbReference type="GO" id="GO:0045944">
    <property type="term" value="P:positive regulation of transcription by RNA polymerase II"/>
    <property type="evidence" value="ECO:0007669"/>
    <property type="project" value="TreeGrafter"/>
</dbReference>
<dbReference type="GO" id="GO:0019432">
    <property type="term" value="P:triglyceride biosynthetic process"/>
    <property type="evidence" value="ECO:0007669"/>
    <property type="project" value="TreeGrafter"/>
</dbReference>
<dbReference type="AlphaFoldDB" id="A0AAV8X8L1"/>
<dbReference type="InterPro" id="IPR007651">
    <property type="entry name" value="Lipin_N"/>
</dbReference>
<dbReference type="Proteomes" id="UP001162156">
    <property type="component" value="Unassembled WGS sequence"/>
</dbReference>
<dbReference type="GO" id="GO:0008195">
    <property type="term" value="F:phosphatidate phosphatase activity"/>
    <property type="evidence" value="ECO:0007669"/>
    <property type="project" value="TreeGrafter"/>
</dbReference>
<dbReference type="GO" id="GO:0009062">
    <property type="term" value="P:fatty acid catabolic process"/>
    <property type="evidence" value="ECO:0007669"/>
    <property type="project" value="TreeGrafter"/>
</dbReference>
<dbReference type="PANTHER" id="PTHR12181:SF12">
    <property type="entry name" value="PHOSPHATIDATE PHOSPHATASE"/>
    <property type="match status" value="1"/>
</dbReference>
<dbReference type="PANTHER" id="PTHR12181">
    <property type="entry name" value="LIPIN"/>
    <property type="match status" value="1"/>
</dbReference>
<protein>
    <recommendedName>
        <fullName evidence="2">Lipin N-terminal domain-containing protein</fullName>
    </recommendedName>
</protein>
<feature type="domain" description="Lipin N-terminal" evidence="2">
    <location>
        <begin position="16"/>
        <end position="62"/>
    </location>
</feature>
<evidence type="ECO:0000313" key="3">
    <source>
        <dbReference type="EMBL" id="KAJ8935153.1"/>
    </source>
</evidence>
<sequence length="218" mass="25279">MNTEKKRNTQNNYKDERMRVDIEINGEPQEIHMKLGESGEAFFVEELEDDENEIPEHLATSPIPVSEFENLFKNQGRRRSFHLEDISKLENQENDYSKRRYTADNESNKTREHNFIKRQIGLGNIEMGENSAEDMTLSLASNKHSSDELSKSNNDISETIFKMDSLDMECSKADDTKSEVITTPTPVHKTVEEPPGEVKSNKKRRKRVRLKKCSKEIQ</sequence>